<dbReference type="Pfam" id="PF00059">
    <property type="entry name" value="Lectin_C"/>
    <property type="match status" value="1"/>
</dbReference>
<dbReference type="CDD" id="cd00037">
    <property type="entry name" value="CLECT"/>
    <property type="match status" value="1"/>
</dbReference>
<dbReference type="InterPro" id="IPR016186">
    <property type="entry name" value="C-type_lectin-like/link_sf"/>
</dbReference>
<gene>
    <name evidence="4" type="ORF">CAMP_LOCUS11098</name>
</gene>
<accession>A0A9P1INV9</accession>
<evidence type="ECO:0000256" key="1">
    <source>
        <dbReference type="SAM" id="MobiDB-lite"/>
    </source>
</evidence>
<feature type="compositionally biased region" description="Basic and acidic residues" evidence="1">
    <location>
        <begin position="423"/>
        <end position="432"/>
    </location>
</feature>
<dbReference type="EMBL" id="CANHGI010000004">
    <property type="protein sequence ID" value="CAI5448461.1"/>
    <property type="molecule type" value="Genomic_DNA"/>
</dbReference>
<reference evidence="4" key="1">
    <citation type="submission" date="2022-11" db="EMBL/GenBank/DDBJ databases">
        <authorList>
            <person name="Kikuchi T."/>
        </authorList>
    </citation>
    <scope>NUCLEOTIDE SEQUENCE</scope>
    <source>
        <strain evidence="4">PS1010</strain>
    </source>
</reference>
<dbReference type="Proteomes" id="UP001152747">
    <property type="component" value="Unassembled WGS sequence"/>
</dbReference>
<evidence type="ECO:0000313" key="5">
    <source>
        <dbReference type="Proteomes" id="UP001152747"/>
    </source>
</evidence>
<keyword evidence="2" id="KW-0732">Signal</keyword>
<dbReference type="OrthoDB" id="6337382at2759"/>
<dbReference type="InterPro" id="IPR016187">
    <property type="entry name" value="CTDL_fold"/>
</dbReference>
<dbReference type="Gene3D" id="3.10.100.10">
    <property type="entry name" value="Mannose-Binding Protein A, subunit A"/>
    <property type="match status" value="1"/>
</dbReference>
<sequence length="781" mass="86731">MLMPLFLFLLVSQISTASVQSDKKDIVLKLSTDKNNDPNSHFYGEWLESPWGDLYQFRAGDQTWLTAREHCLSLNSDLAVIKSAEQLDWILSHYAPISTRFSQRLVQIGLLATEGGSHEWKWVDGSELNNTVTVWTTGEPYDHSSEGKEKCALLNIEQRKLDDVDCEATSDDHRAVRYICERSSQKHVSQQKSNNYIWARIEQLFNFFGIGGSANTSAASNNETDYEDEVEKSMNSTSTTNSNSSTVLFTDSSAEPSSSEEEEEVIKTLAALPAIEGSGETRELKELSDEGSGSGAGIEVQVEKQKIETLDESKIDRMINKMEQMIKTIDDLVITPAASQRTTVATLHLPTDPPILAADVNSNSIEDDFDTEKNKDMPKADIEPPTKDDEDDEDCEESGSGSGSGSNSGEEPELEGSGSGEQSDSKSTKETQTHQVIELSREKEEHVKEFLGVLRLFLDRADHGDLKKLLNESEGKTLLDRMKNSIREANRREFEMLEKLEADKKPAAENDESTPMSPTEQRAIYKKISSAVIKAAKEDAKKAEGTKTLKIGDEKFKLAQDKMSEEDEKEGKVEILRSSREHTKEKIGNDDYYGDYLDDNNVIKVNKRKRTTTTEVPTTTEVEKTTEAPTTTSTTTTTTEAPTTTTKKSNIPEAEEEEETTTEKIITTTTVKKVPTTTTTTTTTTTQKPTTTTKRSPTTVKTKKVSAAEIEKQTKLEVPTTSTLFPPLPTFPTIAPFTFATLPTQPPPKIPTLDEIFGNFNTQFKKLLQPPTPLPLLTPKA</sequence>
<feature type="compositionally biased region" description="Low complexity" evidence="1">
    <location>
        <begin position="235"/>
        <end position="257"/>
    </location>
</feature>
<feature type="region of interest" description="Disordered" evidence="1">
    <location>
        <begin position="277"/>
        <end position="300"/>
    </location>
</feature>
<feature type="compositionally biased region" description="Basic and acidic residues" evidence="1">
    <location>
        <begin position="371"/>
        <end position="387"/>
    </location>
</feature>
<evidence type="ECO:0000256" key="2">
    <source>
        <dbReference type="SAM" id="SignalP"/>
    </source>
</evidence>
<proteinExistence type="predicted"/>
<dbReference type="SUPFAM" id="SSF56436">
    <property type="entry name" value="C-type lectin-like"/>
    <property type="match status" value="1"/>
</dbReference>
<evidence type="ECO:0000259" key="3">
    <source>
        <dbReference type="PROSITE" id="PS50041"/>
    </source>
</evidence>
<feature type="domain" description="C-type lectin" evidence="3">
    <location>
        <begin position="55"/>
        <end position="167"/>
    </location>
</feature>
<dbReference type="PANTHER" id="PTHR45710">
    <property type="entry name" value="C-TYPE LECTIN DOMAIN-CONTAINING PROTEIN 180"/>
    <property type="match status" value="1"/>
</dbReference>
<feature type="chain" id="PRO_5040225025" description="C-type lectin domain-containing protein" evidence="2">
    <location>
        <begin position="18"/>
        <end position="781"/>
    </location>
</feature>
<organism evidence="4 5">
    <name type="scientific">Caenorhabditis angaria</name>
    <dbReference type="NCBI Taxonomy" id="860376"/>
    <lineage>
        <taxon>Eukaryota</taxon>
        <taxon>Metazoa</taxon>
        <taxon>Ecdysozoa</taxon>
        <taxon>Nematoda</taxon>
        <taxon>Chromadorea</taxon>
        <taxon>Rhabditida</taxon>
        <taxon>Rhabditina</taxon>
        <taxon>Rhabditomorpha</taxon>
        <taxon>Rhabditoidea</taxon>
        <taxon>Rhabditidae</taxon>
        <taxon>Peloderinae</taxon>
        <taxon>Caenorhabditis</taxon>
    </lineage>
</organism>
<feature type="compositionally biased region" description="Basic and acidic residues" evidence="1">
    <location>
        <begin position="279"/>
        <end position="288"/>
    </location>
</feature>
<dbReference type="AlphaFoldDB" id="A0A9P1INV9"/>
<feature type="region of interest" description="Disordered" evidence="1">
    <location>
        <begin position="608"/>
        <end position="663"/>
    </location>
</feature>
<dbReference type="InterPro" id="IPR050828">
    <property type="entry name" value="C-type_lectin/matrix_domain"/>
</dbReference>
<dbReference type="InterPro" id="IPR001304">
    <property type="entry name" value="C-type_lectin-like"/>
</dbReference>
<feature type="region of interest" description="Disordered" evidence="1">
    <location>
        <begin position="216"/>
        <end position="264"/>
    </location>
</feature>
<feature type="region of interest" description="Disordered" evidence="1">
    <location>
        <begin position="352"/>
        <end position="440"/>
    </location>
</feature>
<comment type="caution">
    <text evidence="4">The sequence shown here is derived from an EMBL/GenBank/DDBJ whole genome shotgun (WGS) entry which is preliminary data.</text>
</comment>
<dbReference type="PANTHER" id="PTHR45710:SF38">
    <property type="entry name" value="C-TYPE LECTIN DOMAIN-CONTAINING PROTEIN 180"/>
    <property type="match status" value="1"/>
</dbReference>
<dbReference type="SMART" id="SM00034">
    <property type="entry name" value="CLECT"/>
    <property type="match status" value="1"/>
</dbReference>
<keyword evidence="5" id="KW-1185">Reference proteome</keyword>
<dbReference type="PROSITE" id="PS50041">
    <property type="entry name" value="C_TYPE_LECTIN_2"/>
    <property type="match status" value="1"/>
</dbReference>
<name>A0A9P1INV9_9PELO</name>
<feature type="signal peptide" evidence="2">
    <location>
        <begin position="1"/>
        <end position="17"/>
    </location>
</feature>
<evidence type="ECO:0000313" key="4">
    <source>
        <dbReference type="EMBL" id="CAI5448461.1"/>
    </source>
</evidence>
<feature type="compositionally biased region" description="Low complexity" evidence="1">
    <location>
        <begin position="627"/>
        <end position="649"/>
    </location>
</feature>
<protein>
    <recommendedName>
        <fullName evidence="3">C-type lectin domain-containing protein</fullName>
    </recommendedName>
</protein>
<feature type="compositionally biased region" description="Acidic residues" evidence="1">
    <location>
        <begin position="388"/>
        <end position="397"/>
    </location>
</feature>
<feature type="region of interest" description="Disordered" evidence="1">
    <location>
        <begin position="501"/>
        <end position="521"/>
    </location>
</feature>